<sequence>MVRGGGMCVLFGFALAASPPLENEAFSLSLSLSFSRSPSRPRVPALTDFPGTIDTARQKLGSTSTTFLSASGYPTCKSTSFRHRMPLIPRPWIFLHDLEATAAPGTQSCGPRGTVVFGSTAVQKGSQRCQMERSPRHAAWDFSTMTVEQRVSAWAAQSRPHLSRRRPLFALWVDRARRRPPEHAIHISNPRLAC</sequence>
<name>A0ABR1KU37_9PEZI</name>
<reference evidence="2 3" key="1">
    <citation type="submission" date="2024-04" db="EMBL/GenBank/DDBJ databases">
        <title>Phyllosticta paracitricarpa is synonymous to the EU quarantine fungus P. citricarpa based on phylogenomic analyses.</title>
        <authorList>
            <consortium name="Lawrence Berkeley National Laboratory"/>
            <person name="Van Ingen-Buijs V.A."/>
            <person name="Van Westerhoven A.C."/>
            <person name="Haridas S."/>
            <person name="Skiadas P."/>
            <person name="Martin F."/>
            <person name="Groenewald J.Z."/>
            <person name="Crous P.W."/>
            <person name="Seidl M.F."/>
        </authorList>
    </citation>
    <scope>NUCLEOTIDE SEQUENCE [LARGE SCALE GENOMIC DNA]</scope>
    <source>
        <strain evidence="2 3">CBS 123371</strain>
    </source>
</reference>
<dbReference type="EMBL" id="JBBPHU010000002">
    <property type="protein sequence ID" value="KAK7521591.1"/>
    <property type="molecule type" value="Genomic_DNA"/>
</dbReference>
<evidence type="ECO:0000256" key="1">
    <source>
        <dbReference type="SAM" id="SignalP"/>
    </source>
</evidence>
<comment type="caution">
    <text evidence="2">The sequence shown here is derived from an EMBL/GenBank/DDBJ whole genome shotgun (WGS) entry which is preliminary data.</text>
</comment>
<evidence type="ECO:0000313" key="3">
    <source>
        <dbReference type="Proteomes" id="UP001363622"/>
    </source>
</evidence>
<accession>A0ABR1KU37</accession>
<organism evidence="2 3">
    <name type="scientific">Phyllosticta citriasiana</name>
    <dbReference type="NCBI Taxonomy" id="595635"/>
    <lineage>
        <taxon>Eukaryota</taxon>
        <taxon>Fungi</taxon>
        <taxon>Dikarya</taxon>
        <taxon>Ascomycota</taxon>
        <taxon>Pezizomycotina</taxon>
        <taxon>Dothideomycetes</taxon>
        <taxon>Dothideomycetes incertae sedis</taxon>
        <taxon>Botryosphaeriales</taxon>
        <taxon>Phyllostictaceae</taxon>
        <taxon>Phyllosticta</taxon>
    </lineage>
</organism>
<protein>
    <recommendedName>
        <fullName evidence="4">Secreted protein</fullName>
    </recommendedName>
</protein>
<feature type="chain" id="PRO_5047405221" description="Secreted protein" evidence="1">
    <location>
        <begin position="17"/>
        <end position="194"/>
    </location>
</feature>
<gene>
    <name evidence="2" type="ORF">IWZ03DRAFT_97450</name>
</gene>
<evidence type="ECO:0008006" key="4">
    <source>
        <dbReference type="Google" id="ProtNLM"/>
    </source>
</evidence>
<evidence type="ECO:0000313" key="2">
    <source>
        <dbReference type="EMBL" id="KAK7521591.1"/>
    </source>
</evidence>
<dbReference type="Proteomes" id="UP001363622">
    <property type="component" value="Unassembled WGS sequence"/>
</dbReference>
<proteinExistence type="predicted"/>
<keyword evidence="1" id="KW-0732">Signal</keyword>
<feature type="signal peptide" evidence="1">
    <location>
        <begin position="1"/>
        <end position="16"/>
    </location>
</feature>
<keyword evidence="3" id="KW-1185">Reference proteome</keyword>